<accession>A0A3N4MID9</accession>
<keyword evidence="1" id="KW-0810">Translation regulation</keyword>
<dbReference type="OrthoDB" id="9795980at2"/>
<gene>
    <name evidence="7" type="primary">raiA</name>
    <name evidence="7" type="ORF">EGK74_12605</name>
</gene>
<sequence length="109" mass="12164">MNPKITGLNFDVTEAIKNYVSEKLERINRHAANVISVTITLSVEKVNQKAEADLHLAGKDLHVEAVEQDMYAAIDVLMDKLDRAVLKHKEKSNDTRAPRPADVVGTEQE</sequence>
<name>A0A3N4MID9_9NEIS</name>
<evidence type="ECO:0000256" key="3">
    <source>
        <dbReference type="ARBA" id="ARBA00038695"/>
    </source>
</evidence>
<evidence type="ECO:0000256" key="2">
    <source>
        <dbReference type="ARBA" id="ARBA00038434"/>
    </source>
</evidence>
<evidence type="ECO:0000256" key="4">
    <source>
        <dbReference type="ARBA" id="ARBA00041148"/>
    </source>
</evidence>
<comment type="similarity">
    <text evidence="2">Belongs to the HPF/YfiA ribosome-associated protein family. Short HPF subfamily.</text>
</comment>
<keyword evidence="8" id="KW-1185">Reference proteome</keyword>
<dbReference type="InterPro" id="IPR036567">
    <property type="entry name" value="RHF-like"/>
</dbReference>
<dbReference type="EMBL" id="RPFL01000056">
    <property type="protein sequence ID" value="RPD83384.1"/>
    <property type="molecule type" value="Genomic_DNA"/>
</dbReference>
<proteinExistence type="inferred from homology"/>
<feature type="compositionally biased region" description="Basic and acidic residues" evidence="6">
    <location>
        <begin position="88"/>
        <end position="99"/>
    </location>
</feature>
<protein>
    <recommendedName>
        <fullName evidence="4">Ribosome hibernation promoting factor</fullName>
    </recommendedName>
    <alternativeName>
        <fullName evidence="5">Hibernation factor HPF</fullName>
    </alternativeName>
</protein>
<dbReference type="Proteomes" id="UP000272412">
    <property type="component" value="Unassembled WGS sequence"/>
</dbReference>
<dbReference type="CDD" id="cd00552">
    <property type="entry name" value="RaiA"/>
    <property type="match status" value="1"/>
</dbReference>
<dbReference type="GO" id="GO:0043024">
    <property type="term" value="F:ribosomal small subunit binding"/>
    <property type="evidence" value="ECO:0007669"/>
    <property type="project" value="TreeGrafter"/>
</dbReference>
<dbReference type="InterPro" id="IPR003489">
    <property type="entry name" value="RHF/RaiA"/>
</dbReference>
<dbReference type="SUPFAM" id="SSF69754">
    <property type="entry name" value="Ribosome binding protein Y (YfiA homologue)"/>
    <property type="match status" value="1"/>
</dbReference>
<dbReference type="PANTHER" id="PTHR33231">
    <property type="entry name" value="30S RIBOSOMAL PROTEIN"/>
    <property type="match status" value="1"/>
</dbReference>
<dbReference type="InterPro" id="IPR050574">
    <property type="entry name" value="HPF/YfiA_ribosome-assoc"/>
</dbReference>
<dbReference type="FunFam" id="3.30.160.100:FF:000001">
    <property type="entry name" value="Ribosome hibernation promoting factor"/>
    <property type="match status" value="1"/>
</dbReference>
<feature type="region of interest" description="Disordered" evidence="6">
    <location>
        <begin position="88"/>
        <end position="109"/>
    </location>
</feature>
<dbReference type="GO" id="GO:0022627">
    <property type="term" value="C:cytosolic small ribosomal subunit"/>
    <property type="evidence" value="ECO:0007669"/>
    <property type="project" value="TreeGrafter"/>
</dbReference>
<comment type="subunit">
    <text evidence="3">Associates exclusively with 100S ribosomes, which are dimers of 70S ribosomes.</text>
</comment>
<reference evidence="7 8" key="1">
    <citation type="submission" date="2018-11" db="EMBL/GenBank/DDBJ databases">
        <title>Neisseria weixii sp. nov. isolated from the rectal contents of plateau pika (Ochotona cruzoniae).</title>
        <authorList>
            <person name="Zhang G."/>
        </authorList>
    </citation>
    <scope>NUCLEOTIDE SEQUENCE [LARGE SCALE GENOMIC DNA]</scope>
    <source>
        <strain evidence="7 8">10009</strain>
    </source>
</reference>
<dbReference type="Pfam" id="PF02482">
    <property type="entry name" value="Ribosomal_S30AE"/>
    <property type="match status" value="1"/>
</dbReference>
<evidence type="ECO:0000256" key="5">
    <source>
        <dbReference type="ARBA" id="ARBA00041319"/>
    </source>
</evidence>
<dbReference type="Gene3D" id="3.30.160.100">
    <property type="entry name" value="Ribosome hibernation promotion factor-like"/>
    <property type="match status" value="1"/>
</dbReference>
<dbReference type="PANTHER" id="PTHR33231:SF1">
    <property type="entry name" value="30S RIBOSOMAL PROTEIN"/>
    <property type="match status" value="1"/>
</dbReference>
<dbReference type="NCBIfam" id="TIGR00741">
    <property type="entry name" value="yfiA"/>
    <property type="match status" value="1"/>
</dbReference>
<comment type="caution">
    <text evidence="7">The sequence shown here is derived from an EMBL/GenBank/DDBJ whole genome shotgun (WGS) entry which is preliminary data.</text>
</comment>
<dbReference type="RefSeq" id="WP_096296044.1">
    <property type="nucleotide sequence ID" value="NZ_CP023429.1"/>
</dbReference>
<evidence type="ECO:0000313" key="7">
    <source>
        <dbReference type="EMBL" id="RPD83384.1"/>
    </source>
</evidence>
<evidence type="ECO:0000256" key="6">
    <source>
        <dbReference type="SAM" id="MobiDB-lite"/>
    </source>
</evidence>
<dbReference type="AlphaFoldDB" id="A0A3N4MID9"/>
<dbReference type="KEGG" id="nwx:CGZ65_12515"/>
<organism evidence="7 8">
    <name type="scientific">Neisseria weixii</name>
    <dbReference type="NCBI Taxonomy" id="1853276"/>
    <lineage>
        <taxon>Bacteria</taxon>
        <taxon>Pseudomonadati</taxon>
        <taxon>Pseudomonadota</taxon>
        <taxon>Betaproteobacteria</taxon>
        <taxon>Neisseriales</taxon>
        <taxon>Neisseriaceae</taxon>
        <taxon>Neisseria</taxon>
    </lineage>
</organism>
<dbReference type="GO" id="GO:0045900">
    <property type="term" value="P:negative regulation of translational elongation"/>
    <property type="evidence" value="ECO:0007669"/>
    <property type="project" value="TreeGrafter"/>
</dbReference>
<evidence type="ECO:0000256" key="1">
    <source>
        <dbReference type="ARBA" id="ARBA00022845"/>
    </source>
</evidence>
<evidence type="ECO:0000313" key="8">
    <source>
        <dbReference type="Proteomes" id="UP000272412"/>
    </source>
</evidence>